<dbReference type="InterPro" id="IPR017907">
    <property type="entry name" value="Znf_RING_CS"/>
</dbReference>
<evidence type="ECO:0000259" key="5">
    <source>
        <dbReference type="PROSITE" id="PS50089"/>
    </source>
</evidence>
<dbReference type="PROSITE" id="PS00518">
    <property type="entry name" value="ZF_RING_1"/>
    <property type="match status" value="1"/>
</dbReference>
<dbReference type="Pfam" id="PF00097">
    <property type="entry name" value="zf-C3HC4"/>
    <property type="match status" value="1"/>
</dbReference>
<dbReference type="GO" id="GO:0008270">
    <property type="term" value="F:zinc ion binding"/>
    <property type="evidence" value="ECO:0007669"/>
    <property type="project" value="UniProtKB-KW"/>
</dbReference>
<dbReference type="Proteomes" id="UP000799757">
    <property type="component" value="Unassembled WGS sequence"/>
</dbReference>
<dbReference type="InterPro" id="IPR001841">
    <property type="entry name" value="Znf_RING"/>
</dbReference>
<keyword evidence="2 4" id="KW-0863">Zinc-finger</keyword>
<dbReference type="InterPro" id="IPR018957">
    <property type="entry name" value="Znf_C3HC4_RING-type"/>
</dbReference>
<accession>A0A6A6WTS5</accession>
<dbReference type="Gene3D" id="3.30.40.10">
    <property type="entry name" value="Zinc/RING finger domain, C3HC4 (zinc finger)"/>
    <property type="match status" value="1"/>
</dbReference>
<keyword evidence="7" id="KW-1185">Reference proteome</keyword>
<dbReference type="SMART" id="SM00184">
    <property type="entry name" value="RING"/>
    <property type="match status" value="1"/>
</dbReference>
<reference evidence="6" key="1">
    <citation type="journal article" date="2020" name="Stud. Mycol.">
        <title>101 Dothideomycetes genomes: a test case for predicting lifestyles and emergence of pathogens.</title>
        <authorList>
            <person name="Haridas S."/>
            <person name="Albert R."/>
            <person name="Binder M."/>
            <person name="Bloem J."/>
            <person name="Labutti K."/>
            <person name="Salamov A."/>
            <person name="Andreopoulos B."/>
            <person name="Baker S."/>
            <person name="Barry K."/>
            <person name="Bills G."/>
            <person name="Bluhm B."/>
            <person name="Cannon C."/>
            <person name="Castanera R."/>
            <person name="Culley D."/>
            <person name="Daum C."/>
            <person name="Ezra D."/>
            <person name="Gonzalez J."/>
            <person name="Henrissat B."/>
            <person name="Kuo A."/>
            <person name="Liang C."/>
            <person name="Lipzen A."/>
            <person name="Lutzoni F."/>
            <person name="Magnuson J."/>
            <person name="Mondo S."/>
            <person name="Nolan M."/>
            <person name="Ohm R."/>
            <person name="Pangilinan J."/>
            <person name="Park H.-J."/>
            <person name="Ramirez L."/>
            <person name="Alfaro M."/>
            <person name="Sun H."/>
            <person name="Tritt A."/>
            <person name="Yoshinaga Y."/>
            <person name="Zwiers L.-H."/>
            <person name="Turgeon B."/>
            <person name="Goodwin S."/>
            <person name="Spatafora J."/>
            <person name="Crous P."/>
            <person name="Grigoriev I."/>
        </authorList>
    </citation>
    <scope>NUCLEOTIDE SEQUENCE</scope>
    <source>
        <strain evidence="6">CBS 109.77</strain>
    </source>
</reference>
<evidence type="ECO:0000256" key="1">
    <source>
        <dbReference type="ARBA" id="ARBA00022723"/>
    </source>
</evidence>
<evidence type="ECO:0000313" key="6">
    <source>
        <dbReference type="EMBL" id="KAF2787271.1"/>
    </source>
</evidence>
<evidence type="ECO:0000256" key="4">
    <source>
        <dbReference type="PROSITE-ProRule" id="PRU00175"/>
    </source>
</evidence>
<dbReference type="OrthoDB" id="21204at2759"/>
<feature type="domain" description="RING-type" evidence="5">
    <location>
        <begin position="2"/>
        <end position="45"/>
    </location>
</feature>
<dbReference type="InterPro" id="IPR013083">
    <property type="entry name" value="Znf_RING/FYVE/PHD"/>
</dbReference>
<dbReference type="AlphaFoldDB" id="A0A6A6WTS5"/>
<proteinExistence type="predicted"/>
<protein>
    <recommendedName>
        <fullName evidence="5">RING-type domain-containing protein</fullName>
    </recommendedName>
</protein>
<keyword evidence="3" id="KW-0862">Zinc</keyword>
<dbReference type="EMBL" id="MU002340">
    <property type="protein sequence ID" value="KAF2787271.1"/>
    <property type="molecule type" value="Genomic_DNA"/>
</dbReference>
<evidence type="ECO:0000256" key="2">
    <source>
        <dbReference type="ARBA" id="ARBA00022771"/>
    </source>
</evidence>
<evidence type="ECO:0000256" key="3">
    <source>
        <dbReference type="ARBA" id="ARBA00022833"/>
    </source>
</evidence>
<dbReference type="PROSITE" id="PS50089">
    <property type="entry name" value="ZF_RING_2"/>
    <property type="match status" value="1"/>
</dbReference>
<feature type="non-terminal residue" evidence="6">
    <location>
        <position position="1"/>
    </location>
</feature>
<sequence length="54" mass="6052">RCAICMESAGAVRRIDNCGHRLCGQCLTSLLCSGLERAFHCPYCRSWMLHVPEP</sequence>
<evidence type="ECO:0000313" key="7">
    <source>
        <dbReference type="Proteomes" id="UP000799757"/>
    </source>
</evidence>
<keyword evidence="1" id="KW-0479">Metal-binding</keyword>
<gene>
    <name evidence="6" type="ORF">K505DRAFT_204715</name>
</gene>
<organism evidence="6 7">
    <name type="scientific">Melanomma pulvis-pyrius CBS 109.77</name>
    <dbReference type="NCBI Taxonomy" id="1314802"/>
    <lineage>
        <taxon>Eukaryota</taxon>
        <taxon>Fungi</taxon>
        <taxon>Dikarya</taxon>
        <taxon>Ascomycota</taxon>
        <taxon>Pezizomycotina</taxon>
        <taxon>Dothideomycetes</taxon>
        <taxon>Pleosporomycetidae</taxon>
        <taxon>Pleosporales</taxon>
        <taxon>Melanommataceae</taxon>
        <taxon>Melanomma</taxon>
    </lineage>
</organism>
<dbReference type="SUPFAM" id="SSF57850">
    <property type="entry name" value="RING/U-box"/>
    <property type="match status" value="1"/>
</dbReference>
<feature type="non-terminal residue" evidence="6">
    <location>
        <position position="54"/>
    </location>
</feature>
<name>A0A6A6WTS5_9PLEO</name>